<dbReference type="SUPFAM" id="SSF51735">
    <property type="entry name" value="NAD(P)-binding Rossmann-fold domains"/>
    <property type="match status" value="1"/>
</dbReference>
<reference evidence="2" key="1">
    <citation type="submission" date="2021-04" db="EMBL/GenBank/DDBJ databases">
        <title>Draft genome of Fusarium avenaceum strain F156N33, isolated from an atmospheric sample in Virginia.</title>
        <authorList>
            <person name="Yang S."/>
            <person name="Vinatzer B.A."/>
            <person name="Coleman J."/>
        </authorList>
    </citation>
    <scope>NUCLEOTIDE SEQUENCE</scope>
    <source>
        <strain evidence="2">F156N33</strain>
    </source>
</reference>
<evidence type="ECO:0000313" key="2">
    <source>
        <dbReference type="EMBL" id="KAG5657673.1"/>
    </source>
</evidence>
<dbReference type="InterPro" id="IPR014710">
    <property type="entry name" value="RmlC-like_jellyroll"/>
</dbReference>
<comment type="caution">
    <text evidence="2">The sequence shown here is derived from an EMBL/GenBank/DDBJ whole genome shotgun (WGS) entry which is preliminary data.</text>
</comment>
<dbReference type="Gene3D" id="2.60.120.10">
    <property type="entry name" value="Jelly Rolls"/>
    <property type="match status" value="1"/>
</dbReference>
<keyword evidence="3" id="KW-1185">Reference proteome</keyword>
<dbReference type="CDD" id="cd02234">
    <property type="entry name" value="cupin_BLR7677-like"/>
    <property type="match status" value="1"/>
</dbReference>
<evidence type="ECO:0000313" key="3">
    <source>
        <dbReference type="Proteomes" id="UP000782241"/>
    </source>
</evidence>
<dbReference type="SUPFAM" id="SSF51182">
    <property type="entry name" value="RmlC-like cupins"/>
    <property type="match status" value="1"/>
</dbReference>
<name>A0A9P7KPC9_9HYPO</name>
<evidence type="ECO:0000259" key="1">
    <source>
        <dbReference type="Pfam" id="PF01370"/>
    </source>
</evidence>
<proteinExistence type="predicted"/>
<dbReference type="Proteomes" id="UP000782241">
    <property type="component" value="Unassembled WGS sequence"/>
</dbReference>
<dbReference type="AlphaFoldDB" id="A0A9P7KPC9"/>
<dbReference type="InterPro" id="IPR011051">
    <property type="entry name" value="RmlC_Cupin_sf"/>
</dbReference>
<protein>
    <recommendedName>
        <fullName evidence="1">NAD-dependent epimerase/dehydratase domain-containing protein</fullName>
    </recommendedName>
</protein>
<accession>A0A9P7KPC9</accession>
<gene>
    <name evidence="2" type="ORF">KAF25_007706</name>
</gene>
<dbReference type="PANTHER" id="PTHR38599">
    <property type="entry name" value="CUPIN DOMAIN PROTEIN (AFU_ORTHOLOGUE AFUA_3G13620)"/>
    <property type="match status" value="1"/>
</dbReference>
<dbReference type="EMBL" id="JAGPUO010000016">
    <property type="protein sequence ID" value="KAG5657673.1"/>
    <property type="molecule type" value="Genomic_DNA"/>
</dbReference>
<dbReference type="Pfam" id="PF01370">
    <property type="entry name" value="Epimerase"/>
    <property type="match status" value="1"/>
</dbReference>
<sequence length="497" mass="54627">MASISQEQRDRPRETVKILYDYELANAPGKSIVGLQVHYGPSGWTPPHTHAGADVVATVTQGRLLSGMNGNTPKVYHVGESFRELPGCHHTVSDNASATEDTTFIAVVVVDTEVVKKGYQALTVLDDGWQLWIQVDSCLSNQPSIDSSNMSDLPTAIPRGSWILVTGANGYTGSHVVIEVLKQGFNVRGTVRDLSYSQWLLEHPSVEPFVKQKRVELVVADTSKPGDYDDAMKGISAVIHLANIGEMSPDPNVAFASAEEVALNVCRSAAKEPSIQRFVLAAGLWTSVWPKPGDESSITKDTWNEDLVKMAKAPPPYDLSRMLAVYLAARVDAEKAVWKYVEDEKLPWVVNSVAPCWLLGAPLHPRHFLPMPTQLLQQLYLGKTEALFENTTVYYTHVSDAAVIYLAAAVDPEVKGCRVPVLAKSFNWNNALAIMREAYADEDIAEDFIPGDPVLSYKIEDDIAPGLLQKWAGRDWISLKDGITEVIDYSLKIGNLD</sequence>
<dbReference type="PANTHER" id="PTHR38599:SF1">
    <property type="entry name" value="CUPIN DOMAIN PROTEIN (AFU_ORTHOLOGUE AFUA_3G13620)"/>
    <property type="match status" value="1"/>
</dbReference>
<dbReference type="InterPro" id="IPR036291">
    <property type="entry name" value="NAD(P)-bd_dom_sf"/>
</dbReference>
<organism evidence="2 3">
    <name type="scientific">Fusarium avenaceum</name>
    <dbReference type="NCBI Taxonomy" id="40199"/>
    <lineage>
        <taxon>Eukaryota</taxon>
        <taxon>Fungi</taxon>
        <taxon>Dikarya</taxon>
        <taxon>Ascomycota</taxon>
        <taxon>Pezizomycotina</taxon>
        <taxon>Sordariomycetes</taxon>
        <taxon>Hypocreomycetidae</taxon>
        <taxon>Hypocreales</taxon>
        <taxon>Nectriaceae</taxon>
        <taxon>Fusarium</taxon>
        <taxon>Fusarium tricinctum species complex</taxon>
    </lineage>
</organism>
<dbReference type="InterPro" id="IPR001509">
    <property type="entry name" value="Epimerase_deHydtase"/>
</dbReference>
<dbReference type="Gene3D" id="3.40.50.720">
    <property type="entry name" value="NAD(P)-binding Rossmann-like Domain"/>
    <property type="match status" value="1"/>
</dbReference>
<feature type="domain" description="NAD-dependent epimerase/dehydratase" evidence="1">
    <location>
        <begin position="163"/>
        <end position="412"/>
    </location>
</feature>